<dbReference type="Proteomes" id="UP000006727">
    <property type="component" value="Chromosome 24"/>
</dbReference>
<dbReference type="EMBL" id="ABEU02000024">
    <property type="status" value="NOT_ANNOTATED_CDS"/>
    <property type="molecule type" value="Genomic_DNA"/>
</dbReference>
<accession>A0A7I4CJF3</accession>
<protein>
    <submittedName>
        <fullName evidence="1">Uncharacterized protein</fullName>
    </submittedName>
</protein>
<dbReference type="PANTHER" id="PTHR33132">
    <property type="entry name" value="OSJNBB0118P14.9 PROTEIN"/>
    <property type="match status" value="1"/>
</dbReference>
<evidence type="ECO:0000313" key="2">
    <source>
        <dbReference type="Proteomes" id="UP000006727"/>
    </source>
</evidence>
<sequence length="253" mass="28103">MSWHRSCSSKSPISFHLRGLCHPQLLFSILASDPSVFHKVSQNQGRFARPFFRGIVLIFSRTILMAPCLCSPTNHQGSFRCRLHRGARQSAAIDSSSWTARSRSSATVPCLCAPTSHVGSFRCRFHRNKETSWGGRPLRHSPKSKILASSESFAAKLKSGDTAGLKMNVRMNRPFSEAKLRNEQTKVQPQITAAAEDLGIMSVKILSGRSAELQVDLYRKVGNMDASIIQLTLLSAEEMFDFDEEPCCNNGMI</sequence>
<dbReference type="Gramene" id="Pp3c24_13140V3.3">
    <property type="protein sequence ID" value="Pp3c24_13140V3.3"/>
    <property type="gene ID" value="Pp3c24_13140"/>
</dbReference>
<dbReference type="EnsemblPlants" id="Pp3c24_13140V3.3">
    <property type="protein sequence ID" value="Pp3c24_13140V3.3"/>
    <property type="gene ID" value="Pp3c24_13140"/>
</dbReference>
<dbReference type="AlphaFoldDB" id="A0A7I4CJF3"/>
<reference evidence="1 2" key="1">
    <citation type="journal article" date="2008" name="Science">
        <title>The Physcomitrella genome reveals evolutionary insights into the conquest of land by plants.</title>
        <authorList>
            <person name="Rensing S."/>
            <person name="Lang D."/>
            <person name="Zimmer A."/>
            <person name="Terry A."/>
            <person name="Salamov A."/>
            <person name="Shapiro H."/>
            <person name="Nishiyama T."/>
            <person name="Perroud P.-F."/>
            <person name="Lindquist E."/>
            <person name="Kamisugi Y."/>
            <person name="Tanahashi T."/>
            <person name="Sakakibara K."/>
            <person name="Fujita T."/>
            <person name="Oishi K."/>
            <person name="Shin-I T."/>
            <person name="Kuroki Y."/>
            <person name="Toyoda A."/>
            <person name="Suzuki Y."/>
            <person name="Hashimoto A."/>
            <person name="Yamaguchi K."/>
            <person name="Sugano A."/>
            <person name="Kohara Y."/>
            <person name="Fujiyama A."/>
            <person name="Anterola A."/>
            <person name="Aoki S."/>
            <person name="Ashton N."/>
            <person name="Barbazuk W.B."/>
            <person name="Barker E."/>
            <person name="Bennetzen J."/>
            <person name="Bezanilla M."/>
            <person name="Blankenship R."/>
            <person name="Cho S.H."/>
            <person name="Dutcher S."/>
            <person name="Estelle M."/>
            <person name="Fawcett J.A."/>
            <person name="Gundlach H."/>
            <person name="Hanada K."/>
            <person name="Heyl A."/>
            <person name="Hicks K.A."/>
            <person name="Hugh J."/>
            <person name="Lohr M."/>
            <person name="Mayer K."/>
            <person name="Melkozernov A."/>
            <person name="Murata T."/>
            <person name="Nelson D."/>
            <person name="Pils B."/>
            <person name="Prigge M."/>
            <person name="Reiss B."/>
            <person name="Renner T."/>
            <person name="Rombauts S."/>
            <person name="Rushton P."/>
            <person name="Sanderfoot A."/>
            <person name="Schween G."/>
            <person name="Shiu S.-H."/>
            <person name="Stueber K."/>
            <person name="Theodoulou F.L."/>
            <person name="Tu H."/>
            <person name="Van de Peer Y."/>
            <person name="Verrier P.J."/>
            <person name="Waters E."/>
            <person name="Wood A."/>
            <person name="Yang L."/>
            <person name="Cove D."/>
            <person name="Cuming A."/>
            <person name="Hasebe M."/>
            <person name="Lucas S."/>
            <person name="Mishler D.B."/>
            <person name="Reski R."/>
            <person name="Grigoriev I."/>
            <person name="Quatrano R.S."/>
            <person name="Boore J.L."/>
        </authorList>
    </citation>
    <scope>NUCLEOTIDE SEQUENCE [LARGE SCALE GENOMIC DNA]</scope>
    <source>
        <strain evidence="1 2">cv. Gransden 2004</strain>
    </source>
</reference>
<dbReference type="PANTHER" id="PTHR33132:SF135">
    <property type="entry name" value="OS02G0799700 PROTEIN"/>
    <property type="match status" value="1"/>
</dbReference>
<keyword evidence="2" id="KW-1185">Reference proteome</keyword>
<name>A0A7I4CJF3_PHYPA</name>
<evidence type="ECO:0000313" key="1">
    <source>
        <dbReference type="EnsemblPlants" id="Pp3c24_13140V3.3"/>
    </source>
</evidence>
<reference evidence="1" key="3">
    <citation type="submission" date="2020-12" db="UniProtKB">
        <authorList>
            <consortium name="EnsemblPlants"/>
        </authorList>
    </citation>
    <scope>IDENTIFICATION</scope>
</reference>
<reference evidence="1 2" key="2">
    <citation type="journal article" date="2018" name="Plant J.">
        <title>The Physcomitrella patens chromosome-scale assembly reveals moss genome structure and evolution.</title>
        <authorList>
            <person name="Lang D."/>
            <person name="Ullrich K.K."/>
            <person name="Murat F."/>
            <person name="Fuchs J."/>
            <person name="Jenkins J."/>
            <person name="Haas F.B."/>
            <person name="Piednoel M."/>
            <person name="Gundlach H."/>
            <person name="Van Bel M."/>
            <person name="Meyberg R."/>
            <person name="Vives C."/>
            <person name="Morata J."/>
            <person name="Symeonidi A."/>
            <person name="Hiss M."/>
            <person name="Muchero W."/>
            <person name="Kamisugi Y."/>
            <person name="Saleh O."/>
            <person name="Blanc G."/>
            <person name="Decker E.L."/>
            <person name="van Gessel N."/>
            <person name="Grimwood J."/>
            <person name="Hayes R.D."/>
            <person name="Graham S.W."/>
            <person name="Gunter L.E."/>
            <person name="McDaniel S.F."/>
            <person name="Hoernstein S.N.W."/>
            <person name="Larsson A."/>
            <person name="Li F.W."/>
            <person name="Perroud P.F."/>
            <person name="Phillips J."/>
            <person name="Ranjan P."/>
            <person name="Rokshar D.S."/>
            <person name="Rothfels C.J."/>
            <person name="Schneider L."/>
            <person name="Shu S."/>
            <person name="Stevenson D.W."/>
            <person name="Thummler F."/>
            <person name="Tillich M."/>
            <person name="Villarreal Aguilar J.C."/>
            <person name="Widiez T."/>
            <person name="Wong G.K."/>
            <person name="Wymore A."/>
            <person name="Zhang Y."/>
            <person name="Zimmer A.D."/>
            <person name="Quatrano R.S."/>
            <person name="Mayer K.F.X."/>
            <person name="Goodstein D."/>
            <person name="Casacuberta J.M."/>
            <person name="Vandepoele K."/>
            <person name="Reski R."/>
            <person name="Cuming A.C."/>
            <person name="Tuskan G.A."/>
            <person name="Maumus F."/>
            <person name="Salse J."/>
            <person name="Schmutz J."/>
            <person name="Rensing S.A."/>
        </authorList>
    </citation>
    <scope>NUCLEOTIDE SEQUENCE [LARGE SCALE GENOMIC DNA]</scope>
    <source>
        <strain evidence="1 2">cv. Gransden 2004</strain>
    </source>
</reference>
<proteinExistence type="predicted"/>
<dbReference type="InParanoid" id="A0A7I4CJF3"/>
<organism evidence="1 2">
    <name type="scientific">Physcomitrium patens</name>
    <name type="common">Spreading-leaved earth moss</name>
    <name type="synonym">Physcomitrella patens</name>
    <dbReference type="NCBI Taxonomy" id="3218"/>
    <lineage>
        <taxon>Eukaryota</taxon>
        <taxon>Viridiplantae</taxon>
        <taxon>Streptophyta</taxon>
        <taxon>Embryophyta</taxon>
        <taxon>Bryophyta</taxon>
        <taxon>Bryophytina</taxon>
        <taxon>Bryopsida</taxon>
        <taxon>Funariidae</taxon>
        <taxon>Funariales</taxon>
        <taxon>Funariaceae</taxon>
        <taxon>Physcomitrium</taxon>
    </lineage>
</organism>
<gene>
    <name evidence="1" type="primary">LOC112276578</name>
</gene>